<reference evidence="1" key="1">
    <citation type="submission" date="2021-01" db="EMBL/GenBank/DDBJ databases">
        <title>Complete genome sequence of Clostridiales bacterium R-7.</title>
        <authorList>
            <person name="Mahoney-Kurpe S.C."/>
            <person name="Palevich N."/>
            <person name="Koike S."/>
            <person name="Moon C.D."/>
            <person name="Attwood G.T."/>
        </authorList>
    </citation>
    <scope>NUCLEOTIDE SEQUENCE</scope>
    <source>
        <strain evidence="1">R-7</strain>
    </source>
</reference>
<dbReference type="Proteomes" id="UP000682782">
    <property type="component" value="Chromosome"/>
</dbReference>
<accession>A0AC61N1V5</accession>
<keyword evidence="2" id="KW-1185">Reference proteome</keyword>
<proteinExistence type="predicted"/>
<gene>
    <name evidence="1" type="ORF">JYE49_10130</name>
</gene>
<sequence length="119" mass="12899">MLILSRVCAEFRDHTGAVIHRVTPETRLTFREAPEAIREDPLFQMLLNDGSLEAAVTSVQRKKLEAEPLEGTDATGRKVPAAPSPEGETRSNTSGRKQNAVKTASQGDSAAAENNKKID</sequence>
<evidence type="ECO:0000313" key="2">
    <source>
        <dbReference type="Proteomes" id="UP000682782"/>
    </source>
</evidence>
<dbReference type="EMBL" id="CP068393">
    <property type="protein sequence ID" value="QUC66225.1"/>
    <property type="molecule type" value="Genomic_DNA"/>
</dbReference>
<evidence type="ECO:0000313" key="1">
    <source>
        <dbReference type="EMBL" id="QUC66225.1"/>
    </source>
</evidence>
<name>A0AC61N1V5_9FIRM</name>
<organism evidence="1 2">
    <name type="scientific">Aristaeella hokkaidonensis</name>
    <dbReference type="NCBI Taxonomy" id="3046382"/>
    <lineage>
        <taxon>Bacteria</taxon>
        <taxon>Bacillati</taxon>
        <taxon>Bacillota</taxon>
        <taxon>Clostridia</taxon>
        <taxon>Eubacteriales</taxon>
        <taxon>Aristaeellaceae</taxon>
        <taxon>Aristaeella</taxon>
    </lineage>
</organism>
<protein>
    <submittedName>
        <fullName evidence="1">Uncharacterized protein</fullName>
    </submittedName>
</protein>